<comment type="similarity">
    <text evidence="1 4">Belongs to the EF-Ts family.</text>
</comment>
<dbReference type="PANTHER" id="PTHR11741">
    <property type="entry name" value="ELONGATION FACTOR TS"/>
    <property type="match status" value="1"/>
</dbReference>
<dbReference type="InterPro" id="IPR018101">
    <property type="entry name" value="Transl_elong_Ts_CS"/>
</dbReference>
<name>A0AAD9J5U1_9ANNE</name>
<dbReference type="SUPFAM" id="SSF46934">
    <property type="entry name" value="UBA-like"/>
    <property type="match status" value="1"/>
</dbReference>
<dbReference type="InterPro" id="IPR001816">
    <property type="entry name" value="Transl_elong_EFTs/EF1B"/>
</dbReference>
<feature type="region of interest" description="Disordered" evidence="5">
    <location>
        <begin position="196"/>
        <end position="241"/>
    </location>
</feature>
<dbReference type="InterPro" id="IPR009060">
    <property type="entry name" value="UBA-like_sf"/>
</dbReference>
<dbReference type="Gene3D" id="3.30.479.20">
    <property type="entry name" value="Elongation factor Ts, dimerisation domain"/>
    <property type="match status" value="2"/>
</dbReference>
<feature type="compositionally biased region" description="Acidic residues" evidence="5">
    <location>
        <begin position="204"/>
        <end position="239"/>
    </location>
</feature>
<evidence type="ECO:0000256" key="1">
    <source>
        <dbReference type="ARBA" id="ARBA00005532"/>
    </source>
</evidence>
<dbReference type="EMBL" id="JAODUP010000576">
    <property type="protein sequence ID" value="KAK2146969.1"/>
    <property type="molecule type" value="Genomic_DNA"/>
</dbReference>
<dbReference type="InterPro" id="IPR036402">
    <property type="entry name" value="EF-Ts_dimer_sf"/>
</dbReference>
<dbReference type="GO" id="GO:0005739">
    <property type="term" value="C:mitochondrion"/>
    <property type="evidence" value="ECO:0007669"/>
    <property type="project" value="UniProtKB-SubCell"/>
</dbReference>
<protein>
    <recommendedName>
        <fullName evidence="4">Elongation factor Ts, mitochondrial</fullName>
        <shortName evidence="4">EF-Ts</shortName>
        <shortName evidence="4">EF-TsMt</shortName>
    </recommendedName>
</protein>
<dbReference type="Pfam" id="PF00889">
    <property type="entry name" value="EF_TS"/>
    <property type="match status" value="1"/>
</dbReference>
<gene>
    <name evidence="7" type="ORF">LSH36_576g02042</name>
</gene>
<evidence type="ECO:0000256" key="2">
    <source>
        <dbReference type="ARBA" id="ARBA00022768"/>
    </source>
</evidence>
<comment type="subcellular location">
    <subcellularLocation>
        <location evidence="4">Mitochondrion</location>
    </subcellularLocation>
</comment>
<accession>A0AAD9J5U1</accession>
<evidence type="ECO:0000313" key="8">
    <source>
        <dbReference type="Proteomes" id="UP001208570"/>
    </source>
</evidence>
<dbReference type="CDD" id="cd14275">
    <property type="entry name" value="UBA_EF-Ts"/>
    <property type="match status" value="1"/>
</dbReference>
<evidence type="ECO:0000259" key="6">
    <source>
        <dbReference type="Pfam" id="PF00889"/>
    </source>
</evidence>
<dbReference type="InterPro" id="IPR014039">
    <property type="entry name" value="Transl_elong_EFTs/EF1B_dimer"/>
</dbReference>
<feature type="domain" description="Translation elongation factor EFTs/EF1B dimerisation" evidence="6">
    <location>
        <begin position="55"/>
        <end position="276"/>
    </location>
</feature>
<sequence>MQHTCDVRVSISHIHSSCCLRVVDKALLSKLRKKTGISFLNCKKALEQFDNDINKVNCETDFVARNKKFQKLVSVATAACAQHGQKSGQNKMYLDRDALKKIIADDGKTLNDLLALEIGNIGENMLLRRAVFVKVDDPLVLGSYVHSAGSPLIKDGTCQFGKYGALVSFRQMTSSDDHLSPTMLGQQLGQHIVGMNPKSLGTMEESDSSSDEEETSSSDSDQSSDDSSSDESSKEDEEETRLLQQEFLLEPNIKVRDFLNMNSAVVEDFVRFECGEVLNQNTNT</sequence>
<dbReference type="GO" id="GO:0003746">
    <property type="term" value="F:translation elongation factor activity"/>
    <property type="evidence" value="ECO:0007669"/>
    <property type="project" value="UniProtKB-UniRule"/>
</dbReference>
<keyword evidence="4" id="KW-0496">Mitochondrion</keyword>
<dbReference type="PROSITE" id="PS01126">
    <property type="entry name" value="EF_TS_1"/>
    <property type="match status" value="1"/>
</dbReference>
<dbReference type="GO" id="GO:0070125">
    <property type="term" value="P:mitochondrial translational elongation"/>
    <property type="evidence" value="ECO:0007669"/>
    <property type="project" value="TreeGrafter"/>
</dbReference>
<proteinExistence type="inferred from homology"/>
<dbReference type="Gene3D" id="1.10.8.10">
    <property type="entry name" value="DNA helicase RuvA subunit, C-terminal domain"/>
    <property type="match status" value="1"/>
</dbReference>
<keyword evidence="2 4" id="KW-0251">Elongation factor</keyword>
<evidence type="ECO:0000313" key="7">
    <source>
        <dbReference type="EMBL" id="KAK2146969.1"/>
    </source>
</evidence>
<dbReference type="SUPFAM" id="SSF54713">
    <property type="entry name" value="Elongation factor Ts (EF-Ts), dimerisation domain"/>
    <property type="match status" value="2"/>
</dbReference>
<comment type="function">
    <text evidence="4">Associates with the EF-Tu.GDP complex and induces the exchange of GDP to GTP. It remains bound to the aminoacyl-tRNA.EF-Tu.GTP complex up to the GTP hydrolysis stage on the ribosome.</text>
</comment>
<keyword evidence="3 4" id="KW-0648">Protein biosynthesis</keyword>
<organism evidence="7 8">
    <name type="scientific">Paralvinella palmiformis</name>
    <dbReference type="NCBI Taxonomy" id="53620"/>
    <lineage>
        <taxon>Eukaryota</taxon>
        <taxon>Metazoa</taxon>
        <taxon>Spiralia</taxon>
        <taxon>Lophotrochozoa</taxon>
        <taxon>Annelida</taxon>
        <taxon>Polychaeta</taxon>
        <taxon>Sedentaria</taxon>
        <taxon>Canalipalpata</taxon>
        <taxon>Terebellida</taxon>
        <taxon>Terebelliformia</taxon>
        <taxon>Alvinellidae</taxon>
        <taxon>Paralvinella</taxon>
    </lineage>
</organism>
<dbReference type="Proteomes" id="UP001208570">
    <property type="component" value="Unassembled WGS sequence"/>
</dbReference>
<evidence type="ECO:0000256" key="3">
    <source>
        <dbReference type="ARBA" id="ARBA00022917"/>
    </source>
</evidence>
<dbReference type="AlphaFoldDB" id="A0AAD9J5U1"/>
<comment type="caution">
    <text evidence="7">The sequence shown here is derived from an EMBL/GenBank/DDBJ whole genome shotgun (WGS) entry which is preliminary data.</text>
</comment>
<evidence type="ECO:0000256" key="4">
    <source>
        <dbReference type="HAMAP-Rule" id="MF_03135"/>
    </source>
</evidence>
<reference evidence="7" key="1">
    <citation type="journal article" date="2023" name="Mol. Biol. Evol.">
        <title>Third-Generation Sequencing Reveals the Adaptive Role of the Epigenome in Three Deep-Sea Polychaetes.</title>
        <authorList>
            <person name="Perez M."/>
            <person name="Aroh O."/>
            <person name="Sun Y."/>
            <person name="Lan Y."/>
            <person name="Juniper S.K."/>
            <person name="Young C.R."/>
            <person name="Angers B."/>
            <person name="Qian P.Y."/>
        </authorList>
    </citation>
    <scope>NUCLEOTIDE SEQUENCE</scope>
    <source>
        <strain evidence="7">P08H-3</strain>
    </source>
</reference>
<keyword evidence="8" id="KW-1185">Reference proteome</keyword>
<dbReference type="HAMAP" id="MF_00050">
    <property type="entry name" value="EF_Ts"/>
    <property type="match status" value="1"/>
</dbReference>
<dbReference type="PANTHER" id="PTHR11741:SF0">
    <property type="entry name" value="ELONGATION FACTOR TS, MITOCHONDRIAL"/>
    <property type="match status" value="1"/>
</dbReference>
<evidence type="ECO:0000256" key="5">
    <source>
        <dbReference type="SAM" id="MobiDB-lite"/>
    </source>
</evidence>